<evidence type="ECO:0000259" key="5">
    <source>
        <dbReference type="PROSITE" id="PS50888"/>
    </source>
</evidence>
<dbReference type="Proteomes" id="UP001231189">
    <property type="component" value="Unassembled WGS sequence"/>
</dbReference>
<name>A0AAD8RKV2_LOLMU</name>
<evidence type="ECO:0000313" key="7">
    <source>
        <dbReference type="Proteomes" id="UP001231189"/>
    </source>
</evidence>
<dbReference type="GO" id="GO:0009960">
    <property type="term" value="P:endosperm development"/>
    <property type="evidence" value="ECO:0007669"/>
    <property type="project" value="InterPro"/>
</dbReference>
<dbReference type="PANTHER" id="PTHR46772">
    <property type="entry name" value="BHLH DOMAIN-CONTAINING PROTEIN"/>
    <property type="match status" value="1"/>
</dbReference>
<dbReference type="EMBL" id="JAUUTY010000005">
    <property type="protein sequence ID" value="KAK1627711.1"/>
    <property type="molecule type" value="Genomic_DNA"/>
</dbReference>
<evidence type="ECO:0000313" key="6">
    <source>
        <dbReference type="EMBL" id="KAK1627711.1"/>
    </source>
</evidence>
<dbReference type="CDD" id="cd00083">
    <property type="entry name" value="bHLH_SF"/>
    <property type="match status" value="1"/>
</dbReference>
<dbReference type="GO" id="GO:0046983">
    <property type="term" value="F:protein dimerization activity"/>
    <property type="evidence" value="ECO:0007669"/>
    <property type="project" value="InterPro"/>
</dbReference>
<feature type="domain" description="BHLH" evidence="5">
    <location>
        <begin position="16"/>
        <end position="66"/>
    </location>
</feature>
<comment type="caution">
    <text evidence="6">The sequence shown here is derived from an EMBL/GenBank/DDBJ whole genome shotgun (WGS) entry which is preliminary data.</text>
</comment>
<accession>A0AAD8RKV2</accession>
<evidence type="ECO:0000256" key="3">
    <source>
        <dbReference type="ARBA" id="ARBA00023163"/>
    </source>
</evidence>
<dbReference type="SUPFAM" id="SSF47459">
    <property type="entry name" value="HLH, helix-loop-helix DNA-binding domain"/>
    <property type="match status" value="1"/>
</dbReference>
<gene>
    <name evidence="6" type="ORF">QYE76_002026</name>
</gene>
<dbReference type="AlphaFoldDB" id="A0AAD8RKV2"/>
<proteinExistence type="inferred from homology"/>
<protein>
    <recommendedName>
        <fullName evidence="5">BHLH domain-containing protein</fullName>
    </recommendedName>
</protein>
<keyword evidence="3" id="KW-0804">Transcription</keyword>
<feature type="region of interest" description="Disordered" evidence="4">
    <location>
        <begin position="1"/>
        <end position="24"/>
    </location>
</feature>
<dbReference type="Pfam" id="PF00010">
    <property type="entry name" value="HLH"/>
    <property type="match status" value="1"/>
</dbReference>
<dbReference type="GO" id="GO:0003700">
    <property type="term" value="F:DNA-binding transcription factor activity"/>
    <property type="evidence" value="ECO:0007669"/>
    <property type="project" value="InterPro"/>
</dbReference>
<keyword evidence="7" id="KW-1185">Reference proteome</keyword>
<evidence type="ECO:0000256" key="4">
    <source>
        <dbReference type="SAM" id="MobiDB-lite"/>
    </source>
</evidence>
<dbReference type="PANTHER" id="PTHR46772:SF6">
    <property type="entry name" value="BHLH DOMAIN-CONTAINING PROTEIN"/>
    <property type="match status" value="1"/>
</dbReference>
<dbReference type="PROSITE" id="PS50888">
    <property type="entry name" value="BHLH"/>
    <property type="match status" value="1"/>
</dbReference>
<comment type="similarity">
    <text evidence="1">Belongs to the bHLH protein family.</text>
</comment>
<organism evidence="6 7">
    <name type="scientific">Lolium multiflorum</name>
    <name type="common">Italian ryegrass</name>
    <name type="synonym">Lolium perenne subsp. multiflorum</name>
    <dbReference type="NCBI Taxonomy" id="4521"/>
    <lineage>
        <taxon>Eukaryota</taxon>
        <taxon>Viridiplantae</taxon>
        <taxon>Streptophyta</taxon>
        <taxon>Embryophyta</taxon>
        <taxon>Tracheophyta</taxon>
        <taxon>Spermatophyta</taxon>
        <taxon>Magnoliopsida</taxon>
        <taxon>Liliopsida</taxon>
        <taxon>Poales</taxon>
        <taxon>Poaceae</taxon>
        <taxon>BOP clade</taxon>
        <taxon>Pooideae</taxon>
        <taxon>Poodae</taxon>
        <taxon>Poeae</taxon>
        <taxon>Poeae Chloroplast Group 2 (Poeae type)</taxon>
        <taxon>Loliodinae</taxon>
        <taxon>Loliinae</taxon>
        <taxon>Lolium</taxon>
    </lineage>
</organism>
<sequence length="168" mass="17653">MAGGRSPPELFPTDTSSPDAEAPLRRQRVRYTSELYAELAALLPGIPPRASQVDILDAAVAHLKVLEDTAGVLESYRALQHDAVPGRRCADVEVASREAVCFAARLPAGAARPGALTRVLEAFDRRGVEVLAATMTRRGDGAAQVTVTAAPAAPEVTESIKAEIAGIE</sequence>
<evidence type="ECO:0000256" key="2">
    <source>
        <dbReference type="ARBA" id="ARBA00023015"/>
    </source>
</evidence>
<reference evidence="6" key="1">
    <citation type="submission" date="2023-07" db="EMBL/GenBank/DDBJ databases">
        <title>A chromosome-level genome assembly of Lolium multiflorum.</title>
        <authorList>
            <person name="Chen Y."/>
            <person name="Copetti D."/>
            <person name="Kolliker R."/>
            <person name="Studer B."/>
        </authorList>
    </citation>
    <scope>NUCLEOTIDE SEQUENCE</scope>
    <source>
        <strain evidence="6">02402/16</strain>
        <tissue evidence="6">Leaf</tissue>
    </source>
</reference>
<keyword evidence="2" id="KW-0805">Transcription regulation</keyword>
<evidence type="ECO:0000256" key="1">
    <source>
        <dbReference type="ARBA" id="ARBA00005510"/>
    </source>
</evidence>
<dbReference type="InterPro" id="IPR036638">
    <property type="entry name" value="HLH_DNA-bd_sf"/>
</dbReference>
<dbReference type="InterPro" id="IPR044278">
    <property type="entry name" value="BHLH95-like"/>
</dbReference>
<dbReference type="InterPro" id="IPR011598">
    <property type="entry name" value="bHLH_dom"/>
</dbReference>